<evidence type="ECO:0000256" key="1">
    <source>
        <dbReference type="ARBA" id="ARBA00007749"/>
    </source>
</evidence>
<organism evidence="6 7">
    <name type="scientific">Daejeonella lutea</name>
    <dbReference type="NCBI Taxonomy" id="572036"/>
    <lineage>
        <taxon>Bacteria</taxon>
        <taxon>Pseudomonadati</taxon>
        <taxon>Bacteroidota</taxon>
        <taxon>Sphingobacteriia</taxon>
        <taxon>Sphingobacteriales</taxon>
        <taxon>Sphingobacteriaceae</taxon>
        <taxon>Daejeonella</taxon>
    </lineage>
</organism>
<comment type="similarity">
    <text evidence="1">Belongs to the metallo-beta-lactamase superfamily.</text>
</comment>
<evidence type="ECO:0000256" key="3">
    <source>
        <dbReference type="ARBA" id="ARBA00022801"/>
    </source>
</evidence>
<accession>A0A1T5AKW2</accession>
<name>A0A1T5AKW2_9SPHI</name>
<dbReference type="SUPFAM" id="SSF56281">
    <property type="entry name" value="Metallo-hydrolase/oxidoreductase"/>
    <property type="match status" value="1"/>
</dbReference>
<protein>
    <submittedName>
        <fullName evidence="6">Glyoxylase, beta-lactamase superfamily II</fullName>
    </submittedName>
</protein>
<evidence type="ECO:0000259" key="5">
    <source>
        <dbReference type="SMART" id="SM00849"/>
    </source>
</evidence>
<dbReference type="EMBL" id="FUYR01000001">
    <property type="protein sequence ID" value="SKB35642.1"/>
    <property type="molecule type" value="Genomic_DNA"/>
</dbReference>
<dbReference type="PANTHER" id="PTHR42978:SF6">
    <property type="entry name" value="QUORUM-QUENCHING LACTONASE YTNP-RELATED"/>
    <property type="match status" value="1"/>
</dbReference>
<gene>
    <name evidence="6" type="ORF">SAMN05661099_0838</name>
</gene>
<dbReference type="InterPro" id="IPR001279">
    <property type="entry name" value="Metallo-B-lactamas"/>
</dbReference>
<evidence type="ECO:0000256" key="4">
    <source>
        <dbReference type="ARBA" id="ARBA00022833"/>
    </source>
</evidence>
<evidence type="ECO:0000256" key="2">
    <source>
        <dbReference type="ARBA" id="ARBA00022723"/>
    </source>
</evidence>
<evidence type="ECO:0000313" key="7">
    <source>
        <dbReference type="Proteomes" id="UP000189981"/>
    </source>
</evidence>
<dbReference type="SMART" id="SM00849">
    <property type="entry name" value="Lactamase_B"/>
    <property type="match status" value="1"/>
</dbReference>
<dbReference type="RefSeq" id="WP_079701385.1">
    <property type="nucleotide sequence ID" value="NZ_FUYR01000001.1"/>
</dbReference>
<dbReference type="PANTHER" id="PTHR42978">
    <property type="entry name" value="QUORUM-QUENCHING LACTONASE YTNP-RELATED-RELATED"/>
    <property type="match status" value="1"/>
</dbReference>
<dbReference type="AlphaFoldDB" id="A0A1T5AKW2"/>
<keyword evidence="7" id="KW-1185">Reference proteome</keyword>
<dbReference type="InterPro" id="IPR036866">
    <property type="entry name" value="RibonucZ/Hydroxyglut_hydro"/>
</dbReference>
<keyword evidence="4" id="KW-0862">Zinc</keyword>
<dbReference type="Pfam" id="PF00753">
    <property type="entry name" value="Lactamase_B"/>
    <property type="match status" value="1"/>
</dbReference>
<dbReference type="STRING" id="572036.SAMN05661099_0838"/>
<evidence type="ECO:0000313" key="6">
    <source>
        <dbReference type="EMBL" id="SKB35642.1"/>
    </source>
</evidence>
<keyword evidence="2" id="KW-0479">Metal-binding</keyword>
<reference evidence="7" key="1">
    <citation type="submission" date="2017-02" db="EMBL/GenBank/DDBJ databases">
        <authorList>
            <person name="Varghese N."/>
            <person name="Submissions S."/>
        </authorList>
    </citation>
    <scope>NUCLEOTIDE SEQUENCE [LARGE SCALE GENOMIC DNA]</scope>
    <source>
        <strain evidence="7">DSM 22385</strain>
    </source>
</reference>
<keyword evidence="3" id="KW-0378">Hydrolase</keyword>
<proteinExistence type="inferred from homology"/>
<dbReference type="Proteomes" id="UP000189981">
    <property type="component" value="Unassembled WGS sequence"/>
</dbReference>
<dbReference type="CDD" id="cd16281">
    <property type="entry name" value="metallo-hydrolase-like_MBL-fold"/>
    <property type="match status" value="1"/>
</dbReference>
<dbReference type="InterPro" id="IPR051013">
    <property type="entry name" value="MBL_superfamily_lactonases"/>
</dbReference>
<feature type="domain" description="Metallo-beta-lactamase" evidence="5">
    <location>
        <begin position="42"/>
        <end position="253"/>
    </location>
</feature>
<sequence length="280" mass="32129">MKLYTVNAGYFKLDGGAMFGVVPKSIWQKTNPADENNLCSWAMRCLLIQDGDQLILVDNGIGDKQDEKFLKHYYMHGDDTLEKSLARHGFAKDDITDVFLTHLHFDHCGGSIERNSEGSLVPAFKNATFWSNKAHWDWAVNPNAREKASFLKENILPIQESGKLKFIDNTDGIKFTDTIKVRFAYGHTDSMMLPHITFKGKTILYMADMLPSIGHIPLPYVMAYDMFPMKTLDEKRKFLEEAVKNEYILYLEHDPVNECCTLQETEKGIRVKDTFKLEDI</sequence>
<dbReference type="GO" id="GO:0046872">
    <property type="term" value="F:metal ion binding"/>
    <property type="evidence" value="ECO:0007669"/>
    <property type="project" value="UniProtKB-KW"/>
</dbReference>
<dbReference type="GO" id="GO:0016787">
    <property type="term" value="F:hydrolase activity"/>
    <property type="evidence" value="ECO:0007669"/>
    <property type="project" value="UniProtKB-KW"/>
</dbReference>
<dbReference type="OrthoDB" id="9802897at2"/>
<dbReference type="Gene3D" id="3.60.15.10">
    <property type="entry name" value="Ribonuclease Z/Hydroxyacylglutathione hydrolase-like"/>
    <property type="match status" value="1"/>
</dbReference>